<dbReference type="AlphaFoldDB" id="A0A8B7NRA5"/>
<keyword evidence="3" id="KW-0539">Nucleus</keyword>
<dbReference type="KEGG" id="hazt:108673017"/>
<dbReference type="InterPro" id="IPR029012">
    <property type="entry name" value="Helix_hairpin_bin_sf"/>
</dbReference>
<dbReference type="OrthoDB" id="1739576at2759"/>
<dbReference type="GeneID" id="108673017"/>
<keyword evidence="5" id="KW-1185">Reference proteome</keyword>
<sequence>MHNLDMTTLARWRAAQEGGSATPQARRPYLASDCSDLRQADRWRNQVISEVARKVAQIQNAGLGEFRIRDLNDEINKLLREKGHWEARIRELGGPDYSISGPKLFGADGQEIPGNRGYMYFGAAKELPGVRELFEQEPAAPPRRTRADLMKHIDADYYGYRDDDDGVLAPLEQQVQQRAVKQLVLNYRRKRFREANKAGKELDENGDENKRVEDEETEEKEEDDEEIEYDDEVQEGDLTEKFAEDDERAAVLRYMAHVPNIPSQQEMEDALLERKKKDILHRLLGDSL</sequence>
<feature type="region of interest" description="Disordered" evidence="4">
    <location>
        <begin position="196"/>
        <end position="239"/>
    </location>
</feature>
<dbReference type="GO" id="GO:0005634">
    <property type="term" value="C:nucleus"/>
    <property type="evidence" value="ECO:0007669"/>
    <property type="project" value="UniProtKB-SubCell"/>
</dbReference>
<dbReference type="PANTHER" id="PTHR13021">
    <property type="entry name" value="PRE-MRNA-SPLICING FACTOR ISY1"/>
    <property type="match status" value="1"/>
</dbReference>
<comment type="subcellular location">
    <subcellularLocation>
        <location evidence="1">Nucleus</location>
    </subcellularLocation>
</comment>
<comment type="similarity">
    <text evidence="2">Belongs to the ISY1 family.</text>
</comment>
<evidence type="ECO:0000256" key="2">
    <source>
        <dbReference type="ARBA" id="ARBA00007002"/>
    </source>
</evidence>
<dbReference type="InterPro" id="IPR037200">
    <property type="entry name" value="Isy1_sf"/>
</dbReference>
<dbReference type="FunFam" id="1.10.287.660:FF:000001">
    <property type="entry name" value="pre-mRNA-splicing factor ISY1 homolog"/>
    <property type="match status" value="1"/>
</dbReference>
<dbReference type="Gene3D" id="1.10.287.660">
    <property type="entry name" value="Helix hairpin bin"/>
    <property type="match status" value="1"/>
</dbReference>
<name>A0A8B7NRA5_HYAAZ</name>
<dbReference type="InterPro" id="IPR009360">
    <property type="entry name" value="Isy1"/>
</dbReference>
<evidence type="ECO:0000256" key="1">
    <source>
        <dbReference type="ARBA" id="ARBA00004123"/>
    </source>
</evidence>
<feature type="compositionally biased region" description="Acidic residues" evidence="4">
    <location>
        <begin position="214"/>
        <end position="239"/>
    </location>
</feature>
<gene>
    <name evidence="6" type="primary">LOC108673017</name>
</gene>
<dbReference type="RefSeq" id="XP_018016274.2">
    <property type="nucleotide sequence ID" value="XM_018160785.2"/>
</dbReference>
<dbReference type="Pfam" id="PF06246">
    <property type="entry name" value="Isy1"/>
    <property type="match status" value="1"/>
</dbReference>
<accession>A0A8B7NRA5</accession>
<dbReference type="GO" id="GO:0000350">
    <property type="term" value="P:generation of catalytic spliceosome for second transesterification step"/>
    <property type="evidence" value="ECO:0007669"/>
    <property type="project" value="InterPro"/>
</dbReference>
<evidence type="ECO:0000313" key="6">
    <source>
        <dbReference type="RefSeq" id="XP_018016274.2"/>
    </source>
</evidence>
<proteinExistence type="inferred from homology"/>
<evidence type="ECO:0000313" key="5">
    <source>
        <dbReference type="Proteomes" id="UP000694843"/>
    </source>
</evidence>
<dbReference type="Proteomes" id="UP000694843">
    <property type="component" value="Unplaced"/>
</dbReference>
<dbReference type="OMA" id="QKFTAHV"/>
<feature type="compositionally biased region" description="Basic and acidic residues" evidence="4">
    <location>
        <begin position="196"/>
        <end position="213"/>
    </location>
</feature>
<evidence type="ECO:0000256" key="3">
    <source>
        <dbReference type="ARBA" id="ARBA00023242"/>
    </source>
</evidence>
<dbReference type="SUPFAM" id="SSF140102">
    <property type="entry name" value="ISY1 domain-like"/>
    <property type="match status" value="1"/>
</dbReference>
<reference evidence="6" key="1">
    <citation type="submission" date="2025-08" db="UniProtKB">
        <authorList>
            <consortium name="RefSeq"/>
        </authorList>
    </citation>
    <scope>IDENTIFICATION</scope>
    <source>
        <tissue evidence="6">Whole organism</tissue>
    </source>
</reference>
<organism evidence="5 6">
    <name type="scientific">Hyalella azteca</name>
    <name type="common">Amphipod</name>
    <dbReference type="NCBI Taxonomy" id="294128"/>
    <lineage>
        <taxon>Eukaryota</taxon>
        <taxon>Metazoa</taxon>
        <taxon>Ecdysozoa</taxon>
        <taxon>Arthropoda</taxon>
        <taxon>Crustacea</taxon>
        <taxon>Multicrustacea</taxon>
        <taxon>Malacostraca</taxon>
        <taxon>Eumalacostraca</taxon>
        <taxon>Peracarida</taxon>
        <taxon>Amphipoda</taxon>
        <taxon>Senticaudata</taxon>
        <taxon>Talitrida</taxon>
        <taxon>Talitroidea</taxon>
        <taxon>Hyalellidae</taxon>
        <taxon>Hyalella</taxon>
    </lineage>
</organism>
<evidence type="ECO:0000256" key="4">
    <source>
        <dbReference type="SAM" id="MobiDB-lite"/>
    </source>
</evidence>
<protein>
    <submittedName>
        <fullName evidence="6">Pre-mRNA-splicing factor ISY1 homolog</fullName>
    </submittedName>
</protein>